<keyword evidence="1" id="KW-0805">Transcription regulation</keyword>
<organism evidence="6">
    <name type="scientific">Staphylothermus marinus</name>
    <dbReference type="NCBI Taxonomy" id="2280"/>
    <lineage>
        <taxon>Archaea</taxon>
        <taxon>Thermoproteota</taxon>
        <taxon>Thermoprotei</taxon>
        <taxon>Desulfurococcales</taxon>
        <taxon>Desulfurococcaceae</taxon>
        <taxon>Staphylothermus</taxon>
    </lineage>
</organism>
<dbReference type="Gene3D" id="1.10.10.10">
    <property type="entry name" value="Winged helix-like DNA-binding domain superfamily/Winged helix DNA-binding domain"/>
    <property type="match status" value="1"/>
</dbReference>
<comment type="pathway">
    <text evidence="4">Amino-acid biosynthesis.</text>
</comment>
<dbReference type="PANTHER" id="PTHR30154:SF34">
    <property type="entry name" value="TRANSCRIPTIONAL REGULATOR AZLB"/>
    <property type="match status" value="1"/>
</dbReference>
<keyword evidence="2" id="KW-0238">DNA-binding</keyword>
<dbReference type="EMBL" id="DTBP01000035">
    <property type="protein sequence ID" value="HGQ74324.1"/>
    <property type="molecule type" value="Genomic_DNA"/>
</dbReference>
<dbReference type="InterPro" id="IPR011008">
    <property type="entry name" value="Dimeric_a/b-barrel"/>
</dbReference>
<name>A0A7C4NPA9_STAMA</name>
<dbReference type="PROSITE" id="PS50956">
    <property type="entry name" value="HTH_ASNC_2"/>
    <property type="match status" value="1"/>
</dbReference>
<dbReference type="GO" id="GO:0005829">
    <property type="term" value="C:cytosol"/>
    <property type="evidence" value="ECO:0007669"/>
    <property type="project" value="TreeGrafter"/>
</dbReference>
<dbReference type="Gene3D" id="3.30.70.920">
    <property type="match status" value="1"/>
</dbReference>
<keyword evidence="3" id="KW-0804">Transcription</keyword>
<dbReference type="Pfam" id="PF01037">
    <property type="entry name" value="AsnC_trans_reg"/>
    <property type="match status" value="1"/>
</dbReference>
<proteinExistence type="predicted"/>
<feature type="domain" description="HTH asnC-type" evidence="5">
    <location>
        <begin position="2"/>
        <end position="63"/>
    </location>
</feature>
<dbReference type="AlphaFoldDB" id="A0A7C4NPA9"/>
<comment type="caution">
    <text evidence="6">The sequence shown here is derived from an EMBL/GenBank/DDBJ whole genome shotgun (WGS) entry which is preliminary data.</text>
</comment>
<dbReference type="SUPFAM" id="SSF46785">
    <property type="entry name" value="Winged helix' DNA-binding domain"/>
    <property type="match status" value="1"/>
</dbReference>
<dbReference type="GO" id="GO:0043200">
    <property type="term" value="P:response to amino acid"/>
    <property type="evidence" value="ECO:0007669"/>
    <property type="project" value="TreeGrafter"/>
</dbReference>
<evidence type="ECO:0000259" key="5">
    <source>
        <dbReference type="PROSITE" id="PS50956"/>
    </source>
</evidence>
<dbReference type="Pfam" id="PF13412">
    <property type="entry name" value="HTH_24"/>
    <property type="match status" value="1"/>
</dbReference>
<dbReference type="PANTHER" id="PTHR30154">
    <property type="entry name" value="LEUCINE-RESPONSIVE REGULATORY PROTEIN"/>
    <property type="match status" value="1"/>
</dbReference>
<dbReference type="InterPro" id="IPR036390">
    <property type="entry name" value="WH_DNA-bd_sf"/>
</dbReference>
<evidence type="ECO:0000313" key="6">
    <source>
        <dbReference type="EMBL" id="HGQ74324.1"/>
    </source>
</evidence>
<dbReference type="InterPro" id="IPR019887">
    <property type="entry name" value="Tscrpt_reg_AsnC/Lrp_C"/>
</dbReference>
<protein>
    <submittedName>
        <fullName evidence="6">Lrp/AsnC family transcriptional regulator</fullName>
    </submittedName>
</protein>
<dbReference type="InterPro" id="IPR000485">
    <property type="entry name" value="AsnC-type_HTH_dom"/>
</dbReference>
<dbReference type="SMART" id="SM00344">
    <property type="entry name" value="HTH_ASNC"/>
    <property type="match status" value="1"/>
</dbReference>
<dbReference type="InterPro" id="IPR019888">
    <property type="entry name" value="Tscrpt_reg_AsnC-like"/>
</dbReference>
<reference evidence="6" key="1">
    <citation type="journal article" date="2020" name="mSystems">
        <title>Genome- and Community-Level Interaction Insights into Carbon Utilization and Element Cycling Functions of Hydrothermarchaeota in Hydrothermal Sediment.</title>
        <authorList>
            <person name="Zhou Z."/>
            <person name="Liu Y."/>
            <person name="Xu W."/>
            <person name="Pan J."/>
            <person name="Luo Z.H."/>
            <person name="Li M."/>
        </authorList>
    </citation>
    <scope>NUCLEOTIDE SEQUENCE [LARGE SCALE GENOMIC DNA]</scope>
    <source>
        <strain evidence="6">SpSt-648</strain>
    </source>
</reference>
<sequence>MVDEINLKIIDELLKNARVKYNELAKKIRLSDVAIMKRVKNLERNGVVLKYTSIINPAKIGYNMVSYTGINVKPEKMIEIVDELKNWECIKYVAVTSGDHDIIAVIWARDYDELVNIHEKIKGLEGVVNVYPSIITKIVKNEAYY</sequence>
<evidence type="ECO:0000256" key="2">
    <source>
        <dbReference type="ARBA" id="ARBA00023125"/>
    </source>
</evidence>
<gene>
    <name evidence="6" type="ORF">ENU20_04540</name>
</gene>
<dbReference type="GO" id="GO:0043565">
    <property type="term" value="F:sequence-specific DNA binding"/>
    <property type="evidence" value="ECO:0007669"/>
    <property type="project" value="InterPro"/>
</dbReference>
<evidence type="ECO:0000256" key="1">
    <source>
        <dbReference type="ARBA" id="ARBA00023015"/>
    </source>
</evidence>
<evidence type="ECO:0000256" key="3">
    <source>
        <dbReference type="ARBA" id="ARBA00023163"/>
    </source>
</evidence>
<dbReference type="PRINTS" id="PR00033">
    <property type="entry name" value="HTHASNC"/>
</dbReference>
<accession>A0A7C4NPA9</accession>
<dbReference type="InterPro" id="IPR036388">
    <property type="entry name" value="WH-like_DNA-bd_sf"/>
</dbReference>
<dbReference type="SUPFAM" id="SSF54909">
    <property type="entry name" value="Dimeric alpha+beta barrel"/>
    <property type="match status" value="1"/>
</dbReference>
<evidence type="ECO:0000256" key="4">
    <source>
        <dbReference type="ARBA" id="ARBA00029440"/>
    </source>
</evidence>